<protein>
    <submittedName>
        <fullName evidence="4">TetR family transcriptional regulator</fullName>
    </submittedName>
</protein>
<dbReference type="GO" id="GO:0003700">
    <property type="term" value="F:DNA-binding transcription factor activity"/>
    <property type="evidence" value="ECO:0007669"/>
    <property type="project" value="TreeGrafter"/>
</dbReference>
<dbReference type="InterPro" id="IPR050109">
    <property type="entry name" value="HTH-type_TetR-like_transc_reg"/>
</dbReference>
<dbReference type="PANTHER" id="PTHR30055:SF160">
    <property type="entry name" value="TRANSCRIPTIONAL REGULATORY PROTEIN (PROBABLY ASNC-FAMILY)-RELATED"/>
    <property type="match status" value="1"/>
</dbReference>
<dbReference type="Pfam" id="PF00440">
    <property type="entry name" value="TetR_N"/>
    <property type="match status" value="1"/>
</dbReference>
<dbReference type="Gene3D" id="1.10.357.10">
    <property type="entry name" value="Tetracycline Repressor, domain 2"/>
    <property type="match status" value="1"/>
</dbReference>
<evidence type="ECO:0000313" key="5">
    <source>
        <dbReference type="Proteomes" id="UP000255355"/>
    </source>
</evidence>
<feature type="domain" description="HTH tetR-type" evidence="3">
    <location>
        <begin position="43"/>
        <end position="102"/>
    </location>
</feature>
<comment type="caution">
    <text evidence="4">The sequence shown here is derived from an EMBL/GenBank/DDBJ whole genome shotgun (WGS) entry which is preliminary data.</text>
</comment>
<accession>A0A370HER3</accession>
<dbReference type="Proteomes" id="UP000255355">
    <property type="component" value="Unassembled WGS sequence"/>
</dbReference>
<keyword evidence="1 2" id="KW-0238">DNA-binding</keyword>
<feature type="DNA-binding region" description="H-T-H motif" evidence="2">
    <location>
        <begin position="65"/>
        <end position="84"/>
    </location>
</feature>
<proteinExistence type="predicted"/>
<dbReference type="GO" id="GO:0000976">
    <property type="term" value="F:transcription cis-regulatory region binding"/>
    <property type="evidence" value="ECO:0007669"/>
    <property type="project" value="TreeGrafter"/>
</dbReference>
<name>A0A370HER3_9NOCA</name>
<evidence type="ECO:0000256" key="2">
    <source>
        <dbReference type="PROSITE-ProRule" id="PRU00335"/>
    </source>
</evidence>
<dbReference type="PANTHER" id="PTHR30055">
    <property type="entry name" value="HTH-TYPE TRANSCRIPTIONAL REGULATOR RUTR"/>
    <property type="match status" value="1"/>
</dbReference>
<reference evidence="4 5" key="1">
    <citation type="submission" date="2018-07" db="EMBL/GenBank/DDBJ databases">
        <title>Genomic Encyclopedia of Type Strains, Phase IV (KMG-IV): sequencing the most valuable type-strain genomes for metagenomic binning, comparative biology and taxonomic classification.</title>
        <authorList>
            <person name="Goeker M."/>
        </authorList>
    </citation>
    <scope>NUCLEOTIDE SEQUENCE [LARGE SCALE GENOMIC DNA]</scope>
    <source>
        <strain evidence="4 5">DSM 44952</strain>
    </source>
</reference>
<evidence type="ECO:0000313" key="4">
    <source>
        <dbReference type="EMBL" id="RDI55512.1"/>
    </source>
</evidence>
<dbReference type="InterPro" id="IPR036271">
    <property type="entry name" value="Tet_transcr_reg_TetR-rel_C_sf"/>
</dbReference>
<dbReference type="SUPFAM" id="SSF46689">
    <property type="entry name" value="Homeodomain-like"/>
    <property type="match status" value="1"/>
</dbReference>
<organism evidence="4 5">
    <name type="scientific">Nocardia mexicana</name>
    <dbReference type="NCBI Taxonomy" id="279262"/>
    <lineage>
        <taxon>Bacteria</taxon>
        <taxon>Bacillati</taxon>
        <taxon>Actinomycetota</taxon>
        <taxon>Actinomycetes</taxon>
        <taxon>Mycobacteriales</taxon>
        <taxon>Nocardiaceae</taxon>
        <taxon>Nocardia</taxon>
    </lineage>
</organism>
<dbReference type="EMBL" id="QQAZ01000001">
    <property type="protein sequence ID" value="RDI55512.1"/>
    <property type="molecule type" value="Genomic_DNA"/>
</dbReference>
<keyword evidence="5" id="KW-1185">Reference proteome</keyword>
<sequence>MRPAVRRDAAARANIIGGMTISVRDLPEPTGDARSDRWREHRAAVRARLVEATVRAVERYGPDVSVDDIARTAGVPKPKLYRHFGDKSELFAVVAQRVQELMLERLSPRFELGGTAGATVRSALAAYVDLVAERPNLFRFLVGSHLGDRSAAQLIDGGRPVADLFANLLSEIIASRGGDGEHIEYLSDALLGAVGIGVLRWLDAPTIDRERLVDELTVIVWGALAAALRARGVVVEADESLVP</sequence>
<dbReference type="InterPro" id="IPR001647">
    <property type="entry name" value="HTH_TetR"/>
</dbReference>
<dbReference type="PROSITE" id="PS50977">
    <property type="entry name" value="HTH_TETR_2"/>
    <property type="match status" value="1"/>
</dbReference>
<evidence type="ECO:0000256" key="1">
    <source>
        <dbReference type="ARBA" id="ARBA00023125"/>
    </source>
</evidence>
<evidence type="ECO:0000259" key="3">
    <source>
        <dbReference type="PROSITE" id="PS50977"/>
    </source>
</evidence>
<dbReference type="AlphaFoldDB" id="A0A370HER3"/>
<dbReference type="Pfam" id="PF19344">
    <property type="entry name" value="TetR_C_32"/>
    <property type="match status" value="1"/>
</dbReference>
<dbReference type="SUPFAM" id="SSF48498">
    <property type="entry name" value="Tetracyclin repressor-like, C-terminal domain"/>
    <property type="match status" value="1"/>
</dbReference>
<dbReference type="InterPro" id="IPR009057">
    <property type="entry name" value="Homeodomain-like_sf"/>
</dbReference>
<dbReference type="STRING" id="1210089.GCA_001613165_04633"/>
<gene>
    <name evidence="4" type="ORF">DFR68_101345</name>
</gene>
<dbReference type="InterPro" id="IPR045823">
    <property type="entry name" value="TetR_C_32"/>
</dbReference>